<keyword evidence="1" id="KW-0611">Plant defense</keyword>
<evidence type="ECO:0000259" key="2">
    <source>
        <dbReference type="Pfam" id="PF00931"/>
    </source>
</evidence>
<organism evidence="3 4">
    <name type="scientific">Punica granatum</name>
    <name type="common">Pomegranate</name>
    <dbReference type="NCBI Taxonomy" id="22663"/>
    <lineage>
        <taxon>Eukaryota</taxon>
        <taxon>Viridiplantae</taxon>
        <taxon>Streptophyta</taxon>
        <taxon>Embryophyta</taxon>
        <taxon>Tracheophyta</taxon>
        <taxon>Spermatophyta</taxon>
        <taxon>Magnoliopsida</taxon>
        <taxon>eudicotyledons</taxon>
        <taxon>Gunneridae</taxon>
        <taxon>Pentapetalae</taxon>
        <taxon>rosids</taxon>
        <taxon>malvids</taxon>
        <taxon>Myrtales</taxon>
        <taxon>Lythraceae</taxon>
        <taxon>Punica</taxon>
    </lineage>
</organism>
<dbReference type="InterPro" id="IPR042197">
    <property type="entry name" value="Apaf_helical"/>
</dbReference>
<dbReference type="PANTHER" id="PTHR36766">
    <property type="entry name" value="PLANT BROAD-SPECTRUM MILDEW RESISTANCE PROTEIN RPW8"/>
    <property type="match status" value="1"/>
</dbReference>
<dbReference type="Gene3D" id="3.40.50.300">
    <property type="entry name" value="P-loop containing nucleotide triphosphate hydrolases"/>
    <property type="match status" value="1"/>
</dbReference>
<protein>
    <recommendedName>
        <fullName evidence="2">NB-ARC domain-containing protein</fullName>
    </recommendedName>
</protein>
<dbReference type="GO" id="GO:0043531">
    <property type="term" value="F:ADP binding"/>
    <property type="evidence" value="ECO:0007669"/>
    <property type="project" value="InterPro"/>
</dbReference>
<dbReference type="SUPFAM" id="SSF52540">
    <property type="entry name" value="P-loop containing nucleoside triphosphate hydrolases"/>
    <property type="match status" value="1"/>
</dbReference>
<dbReference type="PANTHER" id="PTHR36766:SF30">
    <property type="entry name" value="TIR-NBS TYPE DISEASE RESISTANCE PROTEIN-RELATED"/>
    <property type="match status" value="1"/>
</dbReference>
<dbReference type="Proteomes" id="UP000197138">
    <property type="component" value="Unassembled WGS sequence"/>
</dbReference>
<dbReference type="AlphaFoldDB" id="A0A218X5V4"/>
<evidence type="ECO:0000313" key="3">
    <source>
        <dbReference type="EMBL" id="OWM80314.1"/>
    </source>
</evidence>
<accession>A0A218X5V4</accession>
<proteinExistence type="predicted"/>
<dbReference type="InterPro" id="IPR002182">
    <property type="entry name" value="NB-ARC"/>
</dbReference>
<dbReference type="Gene3D" id="1.10.8.430">
    <property type="entry name" value="Helical domain of apoptotic protease-activating factors"/>
    <property type="match status" value="1"/>
</dbReference>
<dbReference type="EMBL" id="MTKT01002229">
    <property type="protein sequence ID" value="OWM80314.1"/>
    <property type="molecule type" value="Genomic_DNA"/>
</dbReference>
<evidence type="ECO:0000256" key="1">
    <source>
        <dbReference type="ARBA" id="ARBA00022821"/>
    </source>
</evidence>
<dbReference type="Pfam" id="PF00931">
    <property type="entry name" value="NB-ARC"/>
    <property type="match status" value="1"/>
</dbReference>
<reference evidence="4" key="1">
    <citation type="journal article" date="2017" name="Plant J.">
        <title>The pomegranate (Punica granatum L.) genome and the genomics of punicalagin biosynthesis.</title>
        <authorList>
            <person name="Qin G."/>
            <person name="Xu C."/>
            <person name="Ming R."/>
            <person name="Tang H."/>
            <person name="Guyot R."/>
            <person name="Kramer E.M."/>
            <person name="Hu Y."/>
            <person name="Yi X."/>
            <person name="Qi Y."/>
            <person name="Xu X."/>
            <person name="Gao Z."/>
            <person name="Pan H."/>
            <person name="Jian J."/>
            <person name="Tian Y."/>
            <person name="Yue Z."/>
            <person name="Xu Y."/>
        </authorList>
    </citation>
    <scope>NUCLEOTIDE SEQUENCE [LARGE SCALE GENOMIC DNA]</scope>
    <source>
        <strain evidence="4">cv. Dabenzi</strain>
    </source>
</reference>
<dbReference type="GO" id="GO:0006952">
    <property type="term" value="P:defense response"/>
    <property type="evidence" value="ECO:0007669"/>
    <property type="project" value="UniProtKB-KW"/>
</dbReference>
<name>A0A218X5V4_PUNGR</name>
<gene>
    <name evidence="3" type="ORF">CDL15_Pgr019594</name>
</gene>
<comment type="caution">
    <text evidence="3">The sequence shown here is derived from an EMBL/GenBank/DDBJ whole genome shotgun (WGS) entry which is preliminary data.</text>
</comment>
<sequence length="266" mass="30205">MRKIARESTPGREHRDLKGAELTKELGEELDGKKFLFVLDDVWNDNWSKWLDLEGSLMNGAKGSKILVTTRHLSVAKTMTPTCHELRGLPEDPSLDLLMRMARKQEYEWKTQNLEEIAKEILKKCGGVPLAIGRLGYCWGWEGRRSRRRSSRIKEEVEEEDDSLLMLPVFSDKVEVYPSGCPTFSYMHGQELHLRKTSTRIIKQFLRNVTIRHASASSSSSSSSRMMVTLISPSSISLLALTCLTISEVEDSEHLLVELLKSLPSL</sequence>
<evidence type="ECO:0000313" key="4">
    <source>
        <dbReference type="Proteomes" id="UP000197138"/>
    </source>
</evidence>
<dbReference type="PRINTS" id="PR00364">
    <property type="entry name" value="DISEASERSIST"/>
</dbReference>
<dbReference type="InterPro" id="IPR027417">
    <property type="entry name" value="P-loop_NTPase"/>
</dbReference>
<feature type="domain" description="NB-ARC" evidence="2">
    <location>
        <begin position="16"/>
        <end position="105"/>
    </location>
</feature>